<name>A0A8B4I577_PSEFL</name>
<reference evidence="1 2" key="1">
    <citation type="submission" date="2018-06" db="EMBL/GenBank/DDBJ databases">
        <authorList>
            <consortium name="Pathogen Informatics"/>
            <person name="Doyle S."/>
        </authorList>
    </citation>
    <scope>NUCLEOTIDE SEQUENCE [LARGE SCALE GENOMIC DNA]</scope>
    <source>
        <strain evidence="1 2">NCTC10038</strain>
    </source>
</reference>
<dbReference type="EMBL" id="LS483372">
    <property type="protein sequence ID" value="SQF90708.1"/>
    <property type="molecule type" value="Genomic_DNA"/>
</dbReference>
<protein>
    <submittedName>
        <fullName evidence="1">Uncharacterized protein</fullName>
    </submittedName>
</protein>
<accession>A0A8B4I577</accession>
<proteinExistence type="predicted"/>
<dbReference type="Proteomes" id="UP000248640">
    <property type="component" value="Chromosome 1"/>
</dbReference>
<organism evidence="1 2">
    <name type="scientific">Pseudomonas fluorescens</name>
    <dbReference type="NCBI Taxonomy" id="294"/>
    <lineage>
        <taxon>Bacteria</taxon>
        <taxon>Pseudomonadati</taxon>
        <taxon>Pseudomonadota</taxon>
        <taxon>Gammaproteobacteria</taxon>
        <taxon>Pseudomonadales</taxon>
        <taxon>Pseudomonadaceae</taxon>
        <taxon>Pseudomonas</taxon>
    </lineage>
</organism>
<sequence>MNITSYMANSLELFSANEGVAQVSEQPDGT</sequence>
<dbReference type="AlphaFoldDB" id="A0A8B4I577"/>
<gene>
    <name evidence="1" type="ORF">NCTC10038_02119</name>
</gene>
<evidence type="ECO:0000313" key="2">
    <source>
        <dbReference type="Proteomes" id="UP000248640"/>
    </source>
</evidence>
<evidence type="ECO:0000313" key="1">
    <source>
        <dbReference type="EMBL" id="SQF90708.1"/>
    </source>
</evidence>